<protein>
    <recommendedName>
        <fullName evidence="5">Solute-binding protein family 5 domain-containing protein</fullName>
    </recommendedName>
</protein>
<dbReference type="InterPro" id="IPR000914">
    <property type="entry name" value="SBP_5_dom"/>
</dbReference>
<dbReference type="GO" id="GO:0015833">
    <property type="term" value="P:peptide transport"/>
    <property type="evidence" value="ECO:0007669"/>
    <property type="project" value="TreeGrafter"/>
</dbReference>
<comment type="similarity">
    <text evidence="2">Belongs to the bacterial solute-binding protein 5 family.</text>
</comment>
<dbReference type="SUPFAM" id="SSF53850">
    <property type="entry name" value="Periplasmic binding protein-like II"/>
    <property type="match status" value="1"/>
</dbReference>
<dbReference type="PIRSF" id="PIRSF002741">
    <property type="entry name" value="MppA"/>
    <property type="match status" value="1"/>
</dbReference>
<feature type="domain" description="Solute-binding protein family 5" evidence="5">
    <location>
        <begin position="72"/>
        <end position="434"/>
    </location>
</feature>
<dbReference type="PANTHER" id="PTHR30290">
    <property type="entry name" value="PERIPLASMIC BINDING COMPONENT OF ABC TRANSPORTER"/>
    <property type="match status" value="1"/>
</dbReference>
<sequence>MSSLPSHRVLRAAFAVALVVGLAACKPDSDGGGATLRVDSVGDGGRAETLMRQQALDVTSQGLVQFDAAGQTVPGLATSWRIADDGLSVIFRLRAAKWSDGRPVTAEQVVLSFQRLLAPASRSTLKPLLGRIVNAPQVASGRLAPRTLGISAPVNNIVEIRLSAPMPELLQLLALPDATVRRSGGNAPVNGAFLRDTGETAVPDQQRFKRNPDFHAADSVKLGALNLTATADPTAAVARFTRDATDVVVGGGIGSLGEVRALTKPATLHVEPVRGVYGYVANVRSGPLADVRVRTALAMAIDREALVRRLFTADDVPPLAALLPDSLVAAPVQPSWSHLSVEERLASARALLADAGYGPDRPLTVNLRLPAGRGHAVVAAAVAADWQALGVETKTLAEPDAAYTRAMAAGDFDLAVVERASPVDTPWALLAPLGCAARIGGYCNKDADALVAAALTVKDPPKRVEALGQAQSLMLIDTPMISLFVPVRWSLVSPQVSGWVDNPGGHHPLARLTKNQRRRLIN</sequence>
<evidence type="ECO:0000313" key="7">
    <source>
        <dbReference type="Proteomes" id="UP000297737"/>
    </source>
</evidence>
<dbReference type="Gene3D" id="3.40.190.10">
    <property type="entry name" value="Periplasmic binding protein-like II"/>
    <property type="match status" value="1"/>
</dbReference>
<evidence type="ECO:0000259" key="5">
    <source>
        <dbReference type="Pfam" id="PF00496"/>
    </source>
</evidence>
<name>A0A4Y9EMQ5_9SPHN</name>
<proteinExistence type="inferred from homology"/>
<dbReference type="EMBL" id="SIHO01000002">
    <property type="protein sequence ID" value="TFU03336.1"/>
    <property type="molecule type" value="Genomic_DNA"/>
</dbReference>
<dbReference type="Pfam" id="PF00496">
    <property type="entry name" value="SBP_bac_5"/>
    <property type="match status" value="1"/>
</dbReference>
<dbReference type="GO" id="GO:0043190">
    <property type="term" value="C:ATP-binding cassette (ABC) transporter complex"/>
    <property type="evidence" value="ECO:0007669"/>
    <property type="project" value="InterPro"/>
</dbReference>
<gene>
    <name evidence="6" type="ORF">EUV02_09135</name>
</gene>
<dbReference type="Gene3D" id="3.90.76.10">
    <property type="entry name" value="Dipeptide-binding Protein, Domain 1"/>
    <property type="match status" value="1"/>
</dbReference>
<accession>A0A4Y9EMQ5</accession>
<dbReference type="InterPro" id="IPR030678">
    <property type="entry name" value="Peptide/Ni-bd"/>
</dbReference>
<reference evidence="6 7" key="1">
    <citation type="submission" date="2019-02" db="EMBL/GenBank/DDBJ databases">
        <title>Polymorphobacter sp. isolated from the lake at the Tibet of China.</title>
        <authorList>
            <person name="Li A."/>
        </authorList>
    </citation>
    <scope>NUCLEOTIDE SEQUENCE [LARGE SCALE GENOMIC DNA]</scope>
    <source>
        <strain evidence="6 7">DJ1R-1</strain>
    </source>
</reference>
<comment type="subcellular location">
    <subcellularLocation>
        <location evidence="1">Periplasm</location>
    </subcellularLocation>
</comment>
<dbReference type="OrthoDB" id="9803988at2"/>
<keyword evidence="7" id="KW-1185">Reference proteome</keyword>
<evidence type="ECO:0000256" key="2">
    <source>
        <dbReference type="ARBA" id="ARBA00005695"/>
    </source>
</evidence>
<dbReference type="Gene3D" id="3.10.105.10">
    <property type="entry name" value="Dipeptide-binding Protein, Domain 3"/>
    <property type="match status" value="1"/>
</dbReference>
<keyword evidence="4" id="KW-0732">Signal</keyword>
<organism evidence="6 7">
    <name type="scientific">Glacieibacterium arshaanense</name>
    <dbReference type="NCBI Taxonomy" id="2511025"/>
    <lineage>
        <taxon>Bacteria</taxon>
        <taxon>Pseudomonadati</taxon>
        <taxon>Pseudomonadota</taxon>
        <taxon>Alphaproteobacteria</taxon>
        <taxon>Sphingomonadales</taxon>
        <taxon>Sphingosinicellaceae</taxon>
        <taxon>Glacieibacterium</taxon>
    </lineage>
</organism>
<dbReference type="InterPro" id="IPR039424">
    <property type="entry name" value="SBP_5"/>
</dbReference>
<evidence type="ECO:0000256" key="3">
    <source>
        <dbReference type="ARBA" id="ARBA00022448"/>
    </source>
</evidence>
<evidence type="ECO:0000256" key="1">
    <source>
        <dbReference type="ARBA" id="ARBA00004418"/>
    </source>
</evidence>
<dbReference type="AlphaFoldDB" id="A0A4Y9EMQ5"/>
<dbReference type="GO" id="GO:1904680">
    <property type="term" value="F:peptide transmembrane transporter activity"/>
    <property type="evidence" value="ECO:0007669"/>
    <property type="project" value="TreeGrafter"/>
</dbReference>
<evidence type="ECO:0000256" key="4">
    <source>
        <dbReference type="ARBA" id="ARBA00022729"/>
    </source>
</evidence>
<dbReference type="Proteomes" id="UP000297737">
    <property type="component" value="Unassembled WGS sequence"/>
</dbReference>
<comment type="caution">
    <text evidence="6">The sequence shown here is derived from an EMBL/GenBank/DDBJ whole genome shotgun (WGS) entry which is preliminary data.</text>
</comment>
<dbReference type="PANTHER" id="PTHR30290:SF10">
    <property type="entry name" value="PERIPLASMIC OLIGOPEPTIDE-BINDING PROTEIN-RELATED"/>
    <property type="match status" value="1"/>
</dbReference>
<evidence type="ECO:0000313" key="6">
    <source>
        <dbReference type="EMBL" id="TFU03336.1"/>
    </source>
</evidence>
<keyword evidence="3" id="KW-0813">Transport</keyword>
<dbReference type="GO" id="GO:0030288">
    <property type="term" value="C:outer membrane-bounded periplasmic space"/>
    <property type="evidence" value="ECO:0007669"/>
    <property type="project" value="UniProtKB-ARBA"/>
</dbReference>